<dbReference type="GO" id="GO:0004129">
    <property type="term" value="F:cytochrome-c oxidase activity"/>
    <property type="evidence" value="ECO:0007669"/>
    <property type="project" value="InterPro"/>
</dbReference>
<keyword evidence="5 9" id="KW-0560">Oxidoreductase</keyword>
<name>A0A3G8QUV1_9EURY</name>
<evidence type="ECO:0000313" key="9">
    <source>
        <dbReference type="EMBL" id="AZH25955.1"/>
    </source>
</evidence>
<organism evidence="9 12">
    <name type="scientific">Haloplanus aerogenes</name>
    <dbReference type="NCBI Taxonomy" id="660522"/>
    <lineage>
        <taxon>Archaea</taxon>
        <taxon>Methanobacteriati</taxon>
        <taxon>Methanobacteriota</taxon>
        <taxon>Stenosarchaea group</taxon>
        <taxon>Halobacteria</taxon>
        <taxon>Halobacteriales</taxon>
        <taxon>Haloferacaceae</taxon>
        <taxon>Haloplanus</taxon>
    </lineage>
</organism>
<feature type="domain" description="Cytochrome oxidase subunit II copper A binding" evidence="8">
    <location>
        <begin position="575"/>
        <end position="675"/>
    </location>
</feature>
<dbReference type="PROSITE" id="PS50857">
    <property type="entry name" value="COX2_CUA"/>
    <property type="match status" value="1"/>
</dbReference>
<gene>
    <name evidence="10" type="ORF">ATH50_3351</name>
    <name evidence="9" type="ORF">DU502_11485</name>
</gene>
<evidence type="ECO:0000256" key="3">
    <source>
        <dbReference type="ARBA" id="ARBA00022729"/>
    </source>
</evidence>
<dbReference type="EMBL" id="REFS01000008">
    <property type="protein sequence ID" value="RMB11652.1"/>
    <property type="molecule type" value="Genomic_DNA"/>
</dbReference>
<evidence type="ECO:0000256" key="2">
    <source>
        <dbReference type="ARBA" id="ARBA00022723"/>
    </source>
</evidence>
<dbReference type="GO" id="GO:0016020">
    <property type="term" value="C:membrane"/>
    <property type="evidence" value="ECO:0007669"/>
    <property type="project" value="InterPro"/>
</dbReference>
<dbReference type="InterPro" id="IPR008972">
    <property type="entry name" value="Cupredoxin"/>
</dbReference>
<proteinExistence type="predicted"/>
<evidence type="ECO:0000256" key="6">
    <source>
        <dbReference type="ARBA" id="ARBA00023008"/>
    </source>
</evidence>
<dbReference type="InterPro" id="IPR051403">
    <property type="entry name" value="NosZ/Cyto_c_oxidase_sub2"/>
</dbReference>
<feature type="region of interest" description="Disordered" evidence="7">
    <location>
        <begin position="1"/>
        <end position="46"/>
    </location>
</feature>
<dbReference type="Gene3D" id="2.60.40.420">
    <property type="entry name" value="Cupredoxins - blue copper proteins"/>
    <property type="match status" value="1"/>
</dbReference>
<feature type="compositionally biased region" description="Basic and acidic residues" evidence="7">
    <location>
        <begin position="16"/>
        <end position="27"/>
    </location>
</feature>
<evidence type="ECO:0000313" key="12">
    <source>
        <dbReference type="Proteomes" id="UP000282007"/>
    </source>
</evidence>
<dbReference type="NCBIfam" id="TIGR04244">
    <property type="entry name" value="nitrous_NosZ_RR"/>
    <property type="match status" value="1"/>
</dbReference>
<dbReference type="Pfam" id="PF00116">
    <property type="entry name" value="COX2"/>
    <property type="match status" value="1"/>
</dbReference>
<feature type="compositionally biased region" description="Acidic residues" evidence="7">
    <location>
        <begin position="1"/>
        <end position="15"/>
    </location>
</feature>
<dbReference type="GO" id="GO:0042597">
    <property type="term" value="C:periplasmic space"/>
    <property type="evidence" value="ECO:0007669"/>
    <property type="project" value="UniProtKB-SubCell"/>
</dbReference>
<evidence type="ECO:0000256" key="7">
    <source>
        <dbReference type="SAM" id="MobiDB-lite"/>
    </source>
</evidence>
<dbReference type="InterPro" id="IPR041114">
    <property type="entry name" value="Nos_propeller"/>
</dbReference>
<dbReference type="GO" id="GO:0005509">
    <property type="term" value="F:calcium ion binding"/>
    <property type="evidence" value="ECO:0007669"/>
    <property type="project" value="InterPro"/>
</dbReference>
<dbReference type="Pfam" id="PF18764">
    <property type="entry name" value="nos_propeller"/>
    <property type="match status" value="1"/>
</dbReference>
<dbReference type="EC" id="1.7.2.4" evidence="9"/>
<dbReference type="Pfam" id="PF18793">
    <property type="entry name" value="nos_propeller_2"/>
    <property type="match status" value="1"/>
</dbReference>
<keyword evidence="3" id="KW-0732">Signal</keyword>
<keyword evidence="12" id="KW-1185">Reference proteome</keyword>
<reference evidence="10 11" key="1">
    <citation type="journal article" date="2015" name="Stand. Genomic Sci.">
        <title>Genomic Encyclopedia of Bacterial and Archaeal Type Strains, Phase III: the genomes of soil and plant-associated and newly described type strains.</title>
        <authorList>
            <person name="Whitman W.B."/>
            <person name="Woyke T."/>
            <person name="Klenk H.P."/>
            <person name="Zhou Y."/>
            <person name="Lilburn T.G."/>
            <person name="Beck B.J."/>
            <person name="De Vos P."/>
            <person name="Vandamme P."/>
            <person name="Eisen J.A."/>
            <person name="Garrity G."/>
            <person name="Hugenholtz P."/>
            <person name="Kyrpides N.C."/>
        </authorList>
    </citation>
    <scope>NUCLEOTIDE SEQUENCE [LARGE SCALE GENOMIC DNA]</scope>
    <source>
        <strain evidence="10 11">CGMCC 1.10124</strain>
    </source>
</reference>
<dbReference type="KEGG" id="haer:DU502_11485"/>
<evidence type="ECO:0000256" key="1">
    <source>
        <dbReference type="ARBA" id="ARBA00004418"/>
    </source>
</evidence>
<dbReference type="Proteomes" id="UP000277326">
    <property type="component" value="Unassembled WGS sequence"/>
</dbReference>
<evidence type="ECO:0000256" key="4">
    <source>
        <dbReference type="ARBA" id="ARBA00022764"/>
    </source>
</evidence>
<dbReference type="SUPFAM" id="SSF49503">
    <property type="entry name" value="Cupredoxins"/>
    <property type="match status" value="1"/>
</dbReference>
<comment type="subcellular location">
    <subcellularLocation>
        <location evidence="1">Periplasm</location>
    </subcellularLocation>
</comment>
<evidence type="ECO:0000313" key="10">
    <source>
        <dbReference type="EMBL" id="RMB11652.1"/>
    </source>
</evidence>
<dbReference type="Gene3D" id="2.130.10.10">
    <property type="entry name" value="YVTN repeat-like/Quinoprotein amine dehydrogenase"/>
    <property type="match status" value="1"/>
</dbReference>
<protein>
    <submittedName>
        <fullName evidence="9">Nitrous-oxide reductase</fullName>
        <ecNumber evidence="9">1.7.2.4</ecNumber>
    </submittedName>
</protein>
<dbReference type="AlphaFoldDB" id="A0A3G8QUV1"/>
<feature type="compositionally biased region" description="Acidic residues" evidence="7">
    <location>
        <begin position="31"/>
        <end position="44"/>
    </location>
</feature>
<dbReference type="Proteomes" id="UP000282007">
    <property type="component" value="Chromosome"/>
</dbReference>
<dbReference type="InterPro" id="IPR011045">
    <property type="entry name" value="N2O_reductase_N"/>
</dbReference>
<dbReference type="PANTHER" id="PTHR42838:SF2">
    <property type="entry name" value="NITROUS-OXIDE REDUCTASE"/>
    <property type="match status" value="1"/>
</dbReference>
<evidence type="ECO:0000256" key="5">
    <source>
        <dbReference type="ARBA" id="ARBA00023002"/>
    </source>
</evidence>
<keyword evidence="6" id="KW-0186">Copper</keyword>
<dbReference type="InterPro" id="IPR002429">
    <property type="entry name" value="CcO_II-like_C"/>
</dbReference>
<dbReference type="InterPro" id="IPR023644">
    <property type="entry name" value="NO_Rdtase"/>
</dbReference>
<dbReference type="PANTHER" id="PTHR42838">
    <property type="entry name" value="CYTOCHROME C OXIDASE SUBUNIT II"/>
    <property type="match status" value="1"/>
</dbReference>
<reference evidence="9 12" key="2">
    <citation type="submission" date="2018-07" db="EMBL/GenBank/DDBJ databases">
        <title>Genome sequences of Haloplanus aerogenes JCM 16430T.</title>
        <authorList>
            <person name="Kim Y.B."/>
            <person name="Roh S.W."/>
        </authorList>
    </citation>
    <scope>NUCLEOTIDE SEQUENCE [LARGE SCALE GENOMIC DNA]</scope>
    <source>
        <strain evidence="9 12">JCM 16430</strain>
    </source>
</reference>
<accession>A0A3G8QUV1</accession>
<sequence length="675" mass="73678">MTDTEPDAGEMPEPDPAEKLLREHEAQLDELIADVEPPEDDATDDGVTLDLPGLTLGRRDLMKTGAAVGVATSLAGCSFGGTGGGNGNGNGASTTDHKVPPGEHDDYYGFWSGGHSGEVRVVGIPSMRELRRIPVFQKDGAVGYGHDEQTKEVLREGGDVGSVAGHEWGDTHHPILSESGGDYDGRYLWINDKVSGRLARINLKYFETDAITDIPNMQACHGCSVQSPDTKYVYGVGEFRVPVPNDGTTDPDDADSYWSVFAALDPESMEVVWQVRVSGNLDNADSDKEGNWAFATGYNKEEAFEIDGMTHDDRDNLKAFDIEAIEAALDAGEAEEINGVPVLDGRQDSPLTSGSDPIVHYIPTPKGPHGCDVEPSGTYVTASGKLSPTVTMVEIDKIKEVDDPEDAIVGQPRVGMGPLHTTWDGRGHGYTTLFIDSQIAKWDIEQAVEAEKGSEEPVVGTIDVHYNPGHLQAVEAETTDPAGDWLVTLNKLSKDRFISVGPIHPDNDQLIAIGEDAETETGGMELVADHPVHPEPHDCVFASRDKISPNNIWDREDYEGEKEYVTEDNSRVERTGDRSVEVYTSVKRSEYGLRDFTVKEGDEVTITVTNIESSRDIIHGLAIPQYAINLSIAPQDTRKVTFTADEPGIYWAYCTYFCSALHLEMRSRMIVEPRD</sequence>
<dbReference type="InterPro" id="IPR015943">
    <property type="entry name" value="WD40/YVTN_repeat-like_dom_sf"/>
</dbReference>
<dbReference type="SUPFAM" id="SSF50974">
    <property type="entry name" value="Nitrous oxide reductase, N-terminal domain"/>
    <property type="match status" value="1"/>
</dbReference>
<keyword evidence="2" id="KW-0479">Metal-binding</keyword>
<dbReference type="EMBL" id="CP034145">
    <property type="protein sequence ID" value="AZH25955.1"/>
    <property type="molecule type" value="Genomic_DNA"/>
</dbReference>
<dbReference type="GO" id="GO:0005507">
    <property type="term" value="F:copper ion binding"/>
    <property type="evidence" value="ECO:0007669"/>
    <property type="project" value="InterPro"/>
</dbReference>
<keyword evidence="4" id="KW-0574">Periplasm</keyword>
<evidence type="ECO:0000313" key="11">
    <source>
        <dbReference type="Proteomes" id="UP000277326"/>
    </source>
</evidence>
<reference evidence="10" key="3">
    <citation type="submission" date="2018-10" db="EMBL/GenBank/DDBJ databases">
        <authorList>
            <person name="Whitman W."/>
            <person name="Huntemann M."/>
            <person name="Clum A."/>
            <person name="Pillay M."/>
            <person name="Palaniappan K."/>
            <person name="Varghese N."/>
            <person name="Mikhailova N."/>
            <person name="Stamatis D."/>
            <person name="Reddy T."/>
            <person name="Daum C."/>
            <person name="Shapiro N."/>
            <person name="Ivanova N."/>
            <person name="Kyrpides N."/>
            <person name="Woyke T."/>
        </authorList>
    </citation>
    <scope>NUCLEOTIDE SEQUENCE</scope>
    <source>
        <strain evidence="10">CGMCC 1.10124</strain>
    </source>
</reference>
<evidence type="ECO:0000259" key="8">
    <source>
        <dbReference type="PROSITE" id="PS50857"/>
    </source>
</evidence>
<dbReference type="GO" id="GO:0050304">
    <property type="term" value="F:nitrous-oxide reductase activity"/>
    <property type="evidence" value="ECO:0007669"/>
    <property type="project" value="UniProtKB-EC"/>
</dbReference>
<dbReference type="InterPro" id="IPR041142">
    <property type="entry name" value="NOS_propeller_2"/>
</dbReference>